<gene>
    <name evidence="2" type="ORF">AYI68_g6244</name>
</gene>
<reference evidence="2 3" key="1">
    <citation type="journal article" date="2016" name="Mol. Biol. Evol.">
        <title>Genome-Wide Survey of Gut Fungi (Harpellales) Reveals the First Horizontally Transferred Ubiquitin Gene from a Mosquito Host.</title>
        <authorList>
            <person name="Wang Y."/>
            <person name="White M.M."/>
            <person name="Kvist S."/>
            <person name="Moncalvo J.M."/>
        </authorList>
    </citation>
    <scope>NUCLEOTIDE SEQUENCE [LARGE SCALE GENOMIC DNA]</scope>
    <source>
        <strain evidence="2 3">ALG-7-W6</strain>
    </source>
</reference>
<sequence length="73" mass="8242">MRDVIQSASRQSEDPGHKIITPLHSVRDSYSSYPSPPTTAPEYYSEVQKQGKEVPRVQNRVPAPPEFFVNNIS</sequence>
<evidence type="ECO:0000256" key="1">
    <source>
        <dbReference type="SAM" id="MobiDB-lite"/>
    </source>
</evidence>
<feature type="compositionally biased region" description="Polar residues" evidence="1">
    <location>
        <begin position="1"/>
        <end position="10"/>
    </location>
</feature>
<name>A0A1R0GS06_9FUNG</name>
<dbReference type="EMBL" id="LSSL01004187">
    <property type="protein sequence ID" value="OLY79681.1"/>
    <property type="molecule type" value="Genomic_DNA"/>
</dbReference>
<proteinExistence type="predicted"/>
<evidence type="ECO:0000313" key="2">
    <source>
        <dbReference type="EMBL" id="OLY79681.1"/>
    </source>
</evidence>
<accession>A0A1R0GS06</accession>
<protein>
    <submittedName>
        <fullName evidence="2">Uncharacterized protein</fullName>
    </submittedName>
</protein>
<feature type="region of interest" description="Disordered" evidence="1">
    <location>
        <begin position="1"/>
        <end position="55"/>
    </location>
</feature>
<evidence type="ECO:0000313" key="3">
    <source>
        <dbReference type="Proteomes" id="UP000187455"/>
    </source>
</evidence>
<keyword evidence="3" id="KW-1185">Reference proteome</keyword>
<organism evidence="2 3">
    <name type="scientific">Smittium mucronatum</name>
    <dbReference type="NCBI Taxonomy" id="133383"/>
    <lineage>
        <taxon>Eukaryota</taxon>
        <taxon>Fungi</taxon>
        <taxon>Fungi incertae sedis</taxon>
        <taxon>Zoopagomycota</taxon>
        <taxon>Kickxellomycotina</taxon>
        <taxon>Harpellomycetes</taxon>
        <taxon>Harpellales</taxon>
        <taxon>Legeriomycetaceae</taxon>
        <taxon>Smittium</taxon>
    </lineage>
</organism>
<dbReference type="Proteomes" id="UP000187455">
    <property type="component" value="Unassembled WGS sequence"/>
</dbReference>
<comment type="caution">
    <text evidence="2">The sequence shown here is derived from an EMBL/GenBank/DDBJ whole genome shotgun (WGS) entry which is preliminary data.</text>
</comment>
<dbReference type="AlphaFoldDB" id="A0A1R0GS06"/>